<protein>
    <recommendedName>
        <fullName evidence="3">Response regulatory domain-containing protein</fullName>
    </recommendedName>
</protein>
<accession>A0AAV0ZQQ6</accession>
<dbReference type="Pfam" id="PF00072">
    <property type="entry name" value="Response_reg"/>
    <property type="match status" value="1"/>
</dbReference>
<evidence type="ECO:0000313" key="4">
    <source>
        <dbReference type="EMBL" id="CAI8600569.1"/>
    </source>
</evidence>
<reference evidence="4 5" key="1">
    <citation type="submission" date="2023-01" db="EMBL/GenBank/DDBJ databases">
        <authorList>
            <person name="Kreplak J."/>
        </authorList>
    </citation>
    <scope>NUCLEOTIDE SEQUENCE [LARGE SCALE GENOMIC DNA]</scope>
</reference>
<dbReference type="SMART" id="SM00448">
    <property type="entry name" value="REC"/>
    <property type="match status" value="1"/>
</dbReference>
<dbReference type="PANTHER" id="PTHR43228">
    <property type="entry name" value="TWO-COMPONENT RESPONSE REGULATOR"/>
    <property type="match status" value="1"/>
</dbReference>
<evidence type="ECO:0000259" key="3">
    <source>
        <dbReference type="PROSITE" id="PS50110"/>
    </source>
</evidence>
<dbReference type="Gene3D" id="3.40.50.2300">
    <property type="match status" value="1"/>
</dbReference>
<evidence type="ECO:0000256" key="1">
    <source>
        <dbReference type="PROSITE-ProRule" id="PRU00169"/>
    </source>
</evidence>
<dbReference type="InterPro" id="IPR011006">
    <property type="entry name" value="CheY-like_superfamily"/>
</dbReference>
<keyword evidence="5" id="KW-1185">Reference proteome</keyword>
<dbReference type="AlphaFoldDB" id="A0AAV0ZQQ6"/>
<dbReference type="PANTHER" id="PTHR43228:SF1">
    <property type="entry name" value="TWO-COMPONENT RESPONSE REGULATOR ARR22"/>
    <property type="match status" value="1"/>
</dbReference>
<dbReference type="PROSITE" id="PS50110">
    <property type="entry name" value="RESPONSE_REGULATORY"/>
    <property type="match status" value="1"/>
</dbReference>
<evidence type="ECO:0000313" key="5">
    <source>
        <dbReference type="Proteomes" id="UP001157006"/>
    </source>
</evidence>
<dbReference type="Proteomes" id="UP001157006">
    <property type="component" value="Chromosome 2"/>
</dbReference>
<proteinExistence type="predicted"/>
<organism evidence="4 5">
    <name type="scientific">Vicia faba</name>
    <name type="common">Broad bean</name>
    <name type="synonym">Faba vulgaris</name>
    <dbReference type="NCBI Taxonomy" id="3906"/>
    <lineage>
        <taxon>Eukaryota</taxon>
        <taxon>Viridiplantae</taxon>
        <taxon>Streptophyta</taxon>
        <taxon>Embryophyta</taxon>
        <taxon>Tracheophyta</taxon>
        <taxon>Spermatophyta</taxon>
        <taxon>Magnoliopsida</taxon>
        <taxon>eudicotyledons</taxon>
        <taxon>Gunneridae</taxon>
        <taxon>Pentapetalae</taxon>
        <taxon>rosids</taxon>
        <taxon>fabids</taxon>
        <taxon>Fabales</taxon>
        <taxon>Fabaceae</taxon>
        <taxon>Papilionoideae</taxon>
        <taxon>50 kb inversion clade</taxon>
        <taxon>NPAAA clade</taxon>
        <taxon>Hologalegina</taxon>
        <taxon>IRL clade</taxon>
        <taxon>Fabeae</taxon>
        <taxon>Vicia</taxon>
    </lineage>
</organism>
<name>A0AAV0ZQQ6_VICFA</name>
<dbReference type="EMBL" id="OX451737">
    <property type="protein sequence ID" value="CAI8600569.1"/>
    <property type="molecule type" value="Genomic_DNA"/>
</dbReference>
<feature type="domain" description="Response regulatory" evidence="3">
    <location>
        <begin position="34"/>
        <end position="153"/>
    </location>
</feature>
<feature type="region of interest" description="Disordered" evidence="2">
    <location>
        <begin position="1"/>
        <end position="25"/>
    </location>
</feature>
<comment type="caution">
    <text evidence="1">Lacks conserved residue(s) required for the propagation of feature annotation.</text>
</comment>
<dbReference type="CDD" id="cd17546">
    <property type="entry name" value="REC_hyHK_CKI1_RcsC-like"/>
    <property type="match status" value="1"/>
</dbReference>
<gene>
    <name evidence="4" type="ORF">VFH_II229840</name>
</gene>
<dbReference type="InterPro" id="IPR001789">
    <property type="entry name" value="Sig_transdc_resp-reg_receiver"/>
</dbReference>
<evidence type="ECO:0000256" key="2">
    <source>
        <dbReference type="SAM" id="MobiDB-lite"/>
    </source>
</evidence>
<dbReference type="SUPFAM" id="SSF52172">
    <property type="entry name" value="CheY-like"/>
    <property type="match status" value="1"/>
</dbReference>
<dbReference type="GO" id="GO:0000160">
    <property type="term" value="P:phosphorelay signal transduction system"/>
    <property type="evidence" value="ECO:0007669"/>
    <property type="project" value="InterPro"/>
</dbReference>
<sequence>MEDKIDNKRKATMAPNDDDGRHNQDLPVPFRKVKVLIVDNDPRTLRIHENLLKSLGVETRAVKDGREAINVTAWNDYSLPAYDLILIGRHLPFRNGIEVTKTLRAIGYPSRIVGVTHSLTEAEREEFMSAGVDDIVDYERPMSLETVKRLVAETPPPRVWREKVIYDDHINGNGSGSTSSSRKVSRKIK</sequence>
<dbReference type="InterPro" id="IPR052048">
    <property type="entry name" value="ST_Response_Regulator"/>
</dbReference>